<dbReference type="InterPro" id="IPR010920">
    <property type="entry name" value="LSM_dom_sf"/>
</dbReference>
<evidence type="ECO:0000259" key="13">
    <source>
        <dbReference type="Pfam" id="PF21082"/>
    </source>
</evidence>
<protein>
    <submittedName>
        <fullName evidence="15">Mechanosensitive ion channel</fullName>
    </submittedName>
</protein>
<feature type="coiled-coil region" evidence="7">
    <location>
        <begin position="110"/>
        <end position="171"/>
    </location>
</feature>
<evidence type="ECO:0000259" key="11">
    <source>
        <dbReference type="Pfam" id="PF12794"/>
    </source>
</evidence>
<keyword evidence="4 8" id="KW-0812">Transmembrane</keyword>
<dbReference type="InterPro" id="IPR025692">
    <property type="entry name" value="MscS_IM_dom1"/>
</dbReference>
<feature type="coiled-coil region" evidence="7">
    <location>
        <begin position="302"/>
        <end position="336"/>
    </location>
</feature>
<feature type="transmembrane region" description="Helical" evidence="8">
    <location>
        <begin position="525"/>
        <end position="544"/>
    </location>
</feature>
<comment type="similarity">
    <text evidence="2">Belongs to the MscS (TC 1.A.23) family.</text>
</comment>
<feature type="transmembrane region" description="Helical" evidence="8">
    <location>
        <begin position="606"/>
        <end position="626"/>
    </location>
</feature>
<dbReference type="InterPro" id="IPR024393">
    <property type="entry name" value="MscS_porin"/>
</dbReference>
<gene>
    <name evidence="15" type="ORF">EKO24_019195</name>
</gene>
<evidence type="ECO:0000256" key="6">
    <source>
        <dbReference type="ARBA" id="ARBA00023136"/>
    </source>
</evidence>
<feature type="transmembrane region" description="Helical" evidence="8">
    <location>
        <begin position="673"/>
        <end position="693"/>
    </location>
</feature>
<sequence length="1145" mass="128851">MKIIQLPTFQSKMHPLLFLLLVVILSPAGAWAKNTAPDSSELKSATFETNKDTLKAKIEAINSREGIDEATKSKLLSIYQAAEDNLTNIEKFKAQTADFKAAIKQAPEQTKKLQKELEQALLKVSKQKLEDFSRIPVEELEQRLILEKGKISNLDEQIKKLESELAVQNSRPQLIREETVAAQQDIETAQKKLKAPIGKADAKLEVEARQAQLRTLIDSRIAELKMLEAEAISNPARVELLKTQFQLLDIQKSALNPVVGAIESLTSDLRQQEAKQMQDALSQAEKAVDGKHPLIQESTRRNIQYSRDLQDITAKIEQYTEQKTKVEAQTGEIEADFKSAEKKISLAALSPELGKILHEQRRNLSIQDEFKQQSQVIQNETAETSLAQFKVEDELKRLIDVDAVLKDMMRQQVDQALPADQRMMIQAELRVLLNNQKELLNKLSMAYATYLRMLGDFDFARQQMNTQVSKFASYLDEHLLWVPSSEPIGLGYITALYHSIQWLLSPFNWIDLIKDAIRLILQHQFLAFIAILSLVGLRLSTNWAKLQLTAISGKTDSFYYTLRSLVYNLILVLPLPVILYFSGRFLSGSVQVADFTRAVGEGMKGTAMPLFFLQFFYRVFAVDGIARKHFQWQKNIVSLLRTQIAWIRYVVVPGVFIITGTGASKFSVHSDSIGRLALIIIMVVMAVFASRVLRPSTGLLYGYIDRNPDGWVTKLRYVWYAAAICIPLVIIGFAVAGYYLSALELQQKLIVSLRLIFLTIIVHALVFRWLTLVNRQLAITNAKQKRKAAAIPEKHLAGAEDPVLPLDEQQIDIPKVNAQTIKLLNVAIGFTLAVGFWMIWKNILPAFSFLDDIVLWQHLVNIDNQESYQPITLTNLLLAGLYAFIAVVAVRNFSGLMELLVFRRLSIEAGSRYAVNQLAKYILFAIGFVSVANELGGSWSQVQWLVAALSVGLGFGLQEIFANMVSGIILLFERPIRVGDTVTIGSITGKVSRIQMRATTLVDMDQKDLVVPNKTFITSQLINWTLSDPITRVVIPVGIAYGSDIELAHKIMIDTVSSMPMVLTDPEPSVLLVGFGDSSLNFSIRVYVSELGDRMPVTHDLHIRLEKALREHKIEIPFPQRDIHVRSVIHEHDSVNQDLQQIVHG</sequence>
<dbReference type="Pfam" id="PF12794">
    <property type="entry name" value="MscS_TM"/>
    <property type="match status" value="1"/>
</dbReference>
<keyword evidence="7" id="KW-0175">Coiled coil</keyword>
<feature type="transmembrane region" description="Helical" evidence="8">
    <location>
        <begin position="876"/>
        <end position="901"/>
    </location>
</feature>
<dbReference type="InterPro" id="IPR023408">
    <property type="entry name" value="MscS_beta-dom_sf"/>
</dbReference>
<organism evidence="15 16">
    <name type="scientific">Candidatus Methylobacter oryzae</name>
    <dbReference type="NCBI Taxonomy" id="2497749"/>
    <lineage>
        <taxon>Bacteria</taxon>
        <taxon>Pseudomonadati</taxon>
        <taxon>Pseudomonadota</taxon>
        <taxon>Gammaproteobacteria</taxon>
        <taxon>Methylococcales</taxon>
        <taxon>Methylococcaceae</taxon>
        <taxon>Methylobacter</taxon>
    </lineage>
</organism>
<evidence type="ECO:0000256" key="3">
    <source>
        <dbReference type="ARBA" id="ARBA00022475"/>
    </source>
</evidence>
<dbReference type="SUPFAM" id="SSF82861">
    <property type="entry name" value="Mechanosensitive channel protein MscS (YggB), transmembrane region"/>
    <property type="match status" value="1"/>
</dbReference>
<dbReference type="Pfam" id="PF21088">
    <property type="entry name" value="MS_channel_1st"/>
    <property type="match status" value="1"/>
</dbReference>
<dbReference type="InterPro" id="IPR052702">
    <property type="entry name" value="MscS-like_channel"/>
</dbReference>
<dbReference type="PANTHER" id="PTHR30347:SF1">
    <property type="entry name" value="MECHANOSENSITIVE CHANNEL MSCK"/>
    <property type="match status" value="1"/>
</dbReference>
<comment type="caution">
    <text evidence="15">The sequence shown here is derived from an EMBL/GenBank/DDBJ whole genome shotgun (WGS) entry which is preliminary data.</text>
</comment>
<keyword evidence="16" id="KW-1185">Reference proteome</keyword>
<evidence type="ECO:0000259" key="12">
    <source>
        <dbReference type="Pfam" id="PF12795"/>
    </source>
</evidence>
<evidence type="ECO:0000256" key="5">
    <source>
        <dbReference type="ARBA" id="ARBA00022989"/>
    </source>
</evidence>
<evidence type="ECO:0000256" key="7">
    <source>
        <dbReference type="SAM" id="Coils"/>
    </source>
</evidence>
<evidence type="ECO:0000256" key="2">
    <source>
        <dbReference type="ARBA" id="ARBA00008017"/>
    </source>
</evidence>
<feature type="transmembrane region" description="Helical" evidence="8">
    <location>
        <begin position="944"/>
        <end position="972"/>
    </location>
</feature>
<feature type="transmembrane region" description="Helical" evidence="8">
    <location>
        <begin position="823"/>
        <end position="840"/>
    </location>
</feature>
<dbReference type="Gene3D" id="2.30.30.60">
    <property type="match status" value="1"/>
</dbReference>
<evidence type="ECO:0000256" key="4">
    <source>
        <dbReference type="ARBA" id="ARBA00022692"/>
    </source>
</evidence>
<feature type="domain" description="Mechanosensitive ion channel inner membrane" evidence="11">
    <location>
        <begin position="526"/>
        <end position="856"/>
    </location>
</feature>
<evidence type="ECO:0000256" key="8">
    <source>
        <dbReference type="SAM" id="Phobius"/>
    </source>
</evidence>
<dbReference type="InterPro" id="IPR049142">
    <property type="entry name" value="MS_channel_1st"/>
</dbReference>
<dbReference type="SUPFAM" id="SSF50182">
    <property type="entry name" value="Sm-like ribonucleoproteins"/>
    <property type="match status" value="1"/>
</dbReference>
<dbReference type="EMBL" id="RYFG02000118">
    <property type="protein sequence ID" value="TRW90355.1"/>
    <property type="molecule type" value="Genomic_DNA"/>
</dbReference>
<feature type="transmembrane region" description="Helical" evidence="8">
    <location>
        <begin position="913"/>
        <end position="932"/>
    </location>
</feature>
<keyword evidence="5 8" id="KW-1133">Transmembrane helix</keyword>
<dbReference type="Proteomes" id="UP000733744">
    <property type="component" value="Unassembled WGS sequence"/>
</dbReference>
<keyword evidence="9" id="KW-0732">Signal</keyword>
<dbReference type="Gene3D" id="1.10.287.1260">
    <property type="match status" value="1"/>
</dbReference>
<feature type="transmembrane region" description="Helical" evidence="8">
    <location>
        <begin position="751"/>
        <end position="770"/>
    </location>
</feature>
<evidence type="ECO:0000256" key="9">
    <source>
        <dbReference type="SAM" id="SignalP"/>
    </source>
</evidence>
<feature type="signal peptide" evidence="9">
    <location>
        <begin position="1"/>
        <end position="32"/>
    </location>
</feature>
<keyword evidence="6 8" id="KW-0472">Membrane</keyword>
<feature type="domain" description="Mechanosensitive ion channel MscS" evidence="10">
    <location>
        <begin position="960"/>
        <end position="1025"/>
    </location>
</feature>
<dbReference type="InterPro" id="IPR006685">
    <property type="entry name" value="MscS_channel_2nd"/>
</dbReference>
<feature type="chain" id="PRO_5047389693" evidence="9">
    <location>
        <begin position="33"/>
        <end position="1145"/>
    </location>
</feature>
<feature type="domain" description="Mechanosensitive ion channel MscS porin" evidence="12">
    <location>
        <begin position="57"/>
        <end position="296"/>
    </location>
</feature>
<evidence type="ECO:0000313" key="15">
    <source>
        <dbReference type="EMBL" id="TRW90355.1"/>
    </source>
</evidence>
<dbReference type="RefSeq" id="WP_127028427.1">
    <property type="nucleotide sequence ID" value="NZ_RYFG02000118.1"/>
</dbReference>
<feature type="transmembrane region" description="Helical" evidence="8">
    <location>
        <begin position="646"/>
        <end position="667"/>
    </location>
</feature>
<keyword evidence="3" id="KW-1003">Cell membrane</keyword>
<feature type="transmembrane region" description="Helical" evidence="8">
    <location>
        <begin position="717"/>
        <end position="739"/>
    </location>
</feature>
<evidence type="ECO:0000313" key="16">
    <source>
        <dbReference type="Proteomes" id="UP000733744"/>
    </source>
</evidence>
<reference evidence="15 16" key="1">
    <citation type="journal article" date="2019" name="Antonie Van Leeuwenhoek">
        <title>Description of 'Ca. Methylobacter oryzae' KRF1, a novel species from the environmentally important Methylobacter clade 2.</title>
        <authorList>
            <person name="Khatri K."/>
            <person name="Mohite J.A."/>
            <person name="Pandit P.S."/>
            <person name="Bahulikar R."/>
            <person name="Rahalkar M.C."/>
        </authorList>
    </citation>
    <scope>NUCLEOTIDE SEQUENCE [LARGE SCALE GENOMIC DNA]</scope>
    <source>
        <strain evidence="15 16">KRF1</strain>
    </source>
</reference>
<feature type="domain" description="Mechanosensitive ion channel MscS C-terminal" evidence="13">
    <location>
        <begin position="1033"/>
        <end position="1116"/>
    </location>
</feature>
<dbReference type="Pfam" id="PF21082">
    <property type="entry name" value="MS_channel_3rd"/>
    <property type="match status" value="1"/>
</dbReference>
<evidence type="ECO:0000256" key="1">
    <source>
        <dbReference type="ARBA" id="ARBA00004651"/>
    </source>
</evidence>
<accession>A0ABY3C5U5</accession>
<dbReference type="InterPro" id="IPR011066">
    <property type="entry name" value="MscS_channel_C_sf"/>
</dbReference>
<comment type="subcellular location">
    <subcellularLocation>
        <location evidence="1">Cell membrane</location>
        <topology evidence="1">Multi-pass membrane protein</topology>
    </subcellularLocation>
</comment>
<proteinExistence type="inferred from homology"/>
<evidence type="ECO:0000259" key="14">
    <source>
        <dbReference type="Pfam" id="PF21088"/>
    </source>
</evidence>
<dbReference type="Pfam" id="PF00924">
    <property type="entry name" value="MS_channel_2nd"/>
    <property type="match status" value="1"/>
</dbReference>
<feature type="domain" description="Mechanosensitive ion channel transmembrane helices 2/3" evidence="14">
    <location>
        <begin position="918"/>
        <end position="958"/>
    </location>
</feature>
<name>A0ABY3C5U5_9GAMM</name>
<dbReference type="SUPFAM" id="SSF82689">
    <property type="entry name" value="Mechanosensitive channel protein MscS (YggB), C-terminal domain"/>
    <property type="match status" value="1"/>
</dbReference>
<dbReference type="InterPro" id="IPR049278">
    <property type="entry name" value="MS_channel_C"/>
</dbReference>
<evidence type="ECO:0000259" key="10">
    <source>
        <dbReference type="Pfam" id="PF00924"/>
    </source>
</evidence>
<dbReference type="InterPro" id="IPR011014">
    <property type="entry name" value="MscS_channel_TM-2"/>
</dbReference>
<dbReference type="PANTHER" id="PTHR30347">
    <property type="entry name" value="POTASSIUM CHANNEL RELATED"/>
    <property type="match status" value="1"/>
</dbReference>
<dbReference type="Pfam" id="PF12795">
    <property type="entry name" value="MscS_porin"/>
    <property type="match status" value="1"/>
</dbReference>
<feature type="transmembrane region" description="Helical" evidence="8">
    <location>
        <begin position="565"/>
        <end position="586"/>
    </location>
</feature>
<dbReference type="Gene3D" id="3.30.70.100">
    <property type="match status" value="1"/>
</dbReference>